<evidence type="ECO:0000259" key="1">
    <source>
        <dbReference type="Pfam" id="PF05099"/>
    </source>
</evidence>
<evidence type="ECO:0000313" key="3">
    <source>
        <dbReference type="Proteomes" id="UP000613030"/>
    </source>
</evidence>
<proteinExistence type="predicted"/>
<dbReference type="InterPro" id="IPR007791">
    <property type="entry name" value="DjlA_N"/>
</dbReference>
<protein>
    <submittedName>
        <fullName evidence="2">TerB family tellurite resistance protein</fullName>
    </submittedName>
</protein>
<dbReference type="Gene3D" id="1.10.3680.10">
    <property type="entry name" value="TerB-like"/>
    <property type="match status" value="1"/>
</dbReference>
<reference evidence="2 3" key="1">
    <citation type="submission" date="2021-01" db="EMBL/GenBank/DDBJ databases">
        <title>Chryseolinea sp. Jin1 Genome sequencing and assembly.</title>
        <authorList>
            <person name="Kim I."/>
        </authorList>
    </citation>
    <scope>NUCLEOTIDE SEQUENCE [LARGE SCALE GENOMIC DNA]</scope>
    <source>
        <strain evidence="2 3">Jin1</strain>
    </source>
</reference>
<dbReference type="InterPro" id="IPR029024">
    <property type="entry name" value="TerB-like"/>
</dbReference>
<dbReference type="Pfam" id="PF05099">
    <property type="entry name" value="TerB"/>
    <property type="match status" value="1"/>
</dbReference>
<gene>
    <name evidence="2" type="ORF">JI741_23840</name>
</gene>
<evidence type="ECO:0000313" key="2">
    <source>
        <dbReference type="EMBL" id="MBL0744285.1"/>
    </source>
</evidence>
<organism evidence="2 3">
    <name type="scientific">Chryseolinea lacunae</name>
    <dbReference type="NCBI Taxonomy" id="2801331"/>
    <lineage>
        <taxon>Bacteria</taxon>
        <taxon>Pseudomonadati</taxon>
        <taxon>Bacteroidota</taxon>
        <taxon>Cytophagia</taxon>
        <taxon>Cytophagales</taxon>
        <taxon>Fulvivirgaceae</taxon>
        <taxon>Chryseolinea</taxon>
    </lineage>
</organism>
<comment type="caution">
    <text evidence="2">The sequence shown here is derived from an EMBL/GenBank/DDBJ whole genome shotgun (WGS) entry which is preliminary data.</text>
</comment>
<keyword evidence="3" id="KW-1185">Reference proteome</keyword>
<accession>A0ABS1KXV1</accession>
<name>A0ABS1KXV1_9BACT</name>
<dbReference type="RefSeq" id="WP_202013942.1">
    <property type="nucleotide sequence ID" value="NZ_JAERRB010000010.1"/>
</dbReference>
<sequence length="127" mass="14401">MLIHPTFSDFILFLYVHISRADDSYDPHELAAIKSKMKSLFPEGTDLERKLYAALREYNDLDKAKLNTVIDTSLRHFSGDATATVPNDVYADLYEIVQADGKIDQSETRTLEALKKVIDHHMAKSVS</sequence>
<dbReference type="SUPFAM" id="SSF158682">
    <property type="entry name" value="TerB-like"/>
    <property type="match status" value="1"/>
</dbReference>
<feature type="domain" description="Co-chaperone DjlA N-terminal" evidence="1">
    <location>
        <begin position="12"/>
        <end position="117"/>
    </location>
</feature>
<dbReference type="EMBL" id="JAERRB010000010">
    <property type="protein sequence ID" value="MBL0744285.1"/>
    <property type="molecule type" value="Genomic_DNA"/>
</dbReference>
<dbReference type="Proteomes" id="UP000613030">
    <property type="component" value="Unassembled WGS sequence"/>
</dbReference>